<dbReference type="KEGG" id="sna:Snas_4267"/>
<dbReference type="Gene3D" id="3.40.50.720">
    <property type="entry name" value="NAD(P)-binding Rossmann-like Domain"/>
    <property type="match status" value="1"/>
</dbReference>
<proteinExistence type="predicted"/>
<dbReference type="STRING" id="446470.Snas_4267"/>
<dbReference type="Proteomes" id="UP000000844">
    <property type="component" value="Chromosome"/>
</dbReference>
<dbReference type="InterPro" id="IPR036291">
    <property type="entry name" value="NAD(P)-bd_dom_sf"/>
</dbReference>
<dbReference type="EMBL" id="CP001778">
    <property type="protein sequence ID" value="ADD43916.1"/>
    <property type="molecule type" value="Genomic_DNA"/>
</dbReference>
<protein>
    <submittedName>
        <fullName evidence="2">NmrA family protein</fullName>
    </submittedName>
</protein>
<dbReference type="eggNOG" id="COG0702">
    <property type="taxonomic scope" value="Bacteria"/>
</dbReference>
<dbReference type="SUPFAM" id="SSF51735">
    <property type="entry name" value="NAD(P)-binding Rossmann-fold domains"/>
    <property type="match status" value="1"/>
</dbReference>
<organism evidence="2 3">
    <name type="scientific">Stackebrandtia nassauensis (strain DSM 44728 / CIP 108903 / NRRL B-16338 / NBRC 102104 / LLR-40K-21)</name>
    <dbReference type="NCBI Taxonomy" id="446470"/>
    <lineage>
        <taxon>Bacteria</taxon>
        <taxon>Bacillati</taxon>
        <taxon>Actinomycetota</taxon>
        <taxon>Actinomycetes</taxon>
        <taxon>Glycomycetales</taxon>
        <taxon>Glycomycetaceae</taxon>
        <taxon>Stackebrandtia</taxon>
    </lineage>
</organism>
<evidence type="ECO:0000259" key="1">
    <source>
        <dbReference type="Pfam" id="PF05368"/>
    </source>
</evidence>
<dbReference type="InterPro" id="IPR008030">
    <property type="entry name" value="NmrA-like"/>
</dbReference>
<dbReference type="OrthoDB" id="4632815at2"/>
<evidence type="ECO:0000313" key="2">
    <source>
        <dbReference type="EMBL" id="ADD43916.1"/>
    </source>
</evidence>
<dbReference type="InterPro" id="IPR051604">
    <property type="entry name" value="Ergot_Alk_Oxidoreductase"/>
</dbReference>
<sequence length="292" mass="31420">MSIVVTTPTGHVGSRVVRLLVQAGVRPRLLLRDPSRLDAETLSLVEAVPGDLTDATYVRESITGADTVLWVDPTPHFGPDPIDTSLRTAEPLIEAARAGDVNRVVLLSSIGAEKRHGVGHIDALGGIEERLDATDIDVLHVRCAYFFTNLLFEVDGLRDGVLSTAFEPDRPMPWADPRDIGEVIAARLLNPAWHGHLTQAVHGPRDLSFRQVAAILTEALGREIRLQPVTDAQVRDALTEAGLPPSAVDAIAGMSAGSADVKPEQPRDVVTTTPGTLEAWAYSVLRPVIDQD</sequence>
<reference evidence="2 3" key="1">
    <citation type="journal article" date="2009" name="Stand. Genomic Sci.">
        <title>Complete genome sequence of Stackebrandtia nassauensis type strain (LLR-40K-21).</title>
        <authorList>
            <person name="Munk C."/>
            <person name="Lapidus A."/>
            <person name="Copeland A."/>
            <person name="Jando M."/>
            <person name="Mayilraj S."/>
            <person name="Glavina Del Rio T."/>
            <person name="Nolan M."/>
            <person name="Chen F."/>
            <person name="Lucas S."/>
            <person name="Tice H."/>
            <person name="Cheng J.F."/>
            <person name="Han C."/>
            <person name="Detter J.C."/>
            <person name="Bruce D."/>
            <person name="Goodwin L."/>
            <person name="Chain P."/>
            <person name="Pitluck S."/>
            <person name="Goker M."/>
            <person name="Ovchinikova G."/>
            <person name="Pati A."/>
            <person name="Ivanova N."/>
            <person name="Mavromatis K."/>
            <person name="Chen A."/>
            <person name="Palaniappan K."/>
            <person name="Land M."/>
            <person name="Hauser L."/>
            <person name="Chang Y.J."/>
            <person name="Jeffries C.D."/>
            <person name="Bristow J."/>
            <person name="Eisen J.A."/>
            <person name="Markowitz V."/>
            <person name="Hugenholtz P."/>
            <person name="Kyrpides N.C."/>
            <person name="Klenk H.P."/>
        </authorList>
    </citation>
    <scope>NUCLEOTIDE SEQUENCE [LARGE SCALE GENOMIC DNA]</scope>
    <source>
        <strain evidence="3">DSM 44728 / CIP 108903 / NRRL B-16338 / NBRC 102104 / LLR-40K-21</strain>
    </source>
</reference>
<dbReference type="PANTHER" id="PTHR43162:SF1">
    <property type="entry name" value="PRESTALK A DIFFERENTIATION PROTEIN A"/>
    <property type="match status" value="1"/>
</dbReference>
<gene>
    <name evidence="2" type="ordered locus">Snas_4267</name>
</gene>
<dbReference type="Pfam" id="PF05368">
    <property type="entry name" value="NmrA"/>
    <property type="match status" value="1"/>
</dbReference>
<name>D3Q2I3_STANL</name>
<feature type="domain" description="NmrA-like" evidence="1">
    <location>
        <begin position="3"/>
        <end position="255"/>
    </location>
</feature>
<keyword evidence="3" id="KW-1185">Reference proteome</keyword>
<accession>D3Q2I3</accession>
<dbReference type="PANTHER" id="PTHR43162">
    <property type="match status" value="1"/>
</dbReference>
<evidence type="ECO:0000313" key="3">
    <source>
        <dbReference type="Proteomes" id="UP000000844"/>
    </source>
</evidence>
<dbReference type="HOGENOM" id="CLU_007383_10_5_11"/>
<dbReference type="AlphaFoldDB" id="D3Q2I3"/>
<dbReference type="RefSeq" id="WP_013019487.1">
    <property type="nucleotide sequence ID" value="NC_013947.1"/>
</dbReference>
<dbReference type="Gene3D" id="3.90.25.10">
    <property type="entry name" value="UDP-galactose 4-epimerase, domain 1"/>
    <property type="match status" value="1"/>
</dbReference>